<gene>
    <name evidence="1" type="ORF">BBBOND_0301730</name>
</gene>
<evidence type="ECO:0000313" key="1">
    <source>
        <dbReference type="EMBL" id="CDR96269.1"/>
    </source>
</evidence>
<accession>A0A061DBJ0</accession>
<dbReference type="STRING" id="5866.A0A061DBJ0"/>
<name>A0A061DBJ0_BABBI</name>
<dbReference type="EMBL" id="LK391709">
    <property type="protein sequence ID" value="CDR96269.1"/>
    <property type="molecule type" value="Genomic_DNA"/>
</dbReference>
<dbReference type="KEGG" id="bbig:BBBOND_0301730"/>
<dbReference type="AlphaFoldDB" id="A0A061DBJ0"/>
<evidence type="ECO:0000313" key="2">
    <source>
        <dbReference type="Proteomes" id="UP000033188"/>
    </source>
</evidence>
<reference evidence="2" key="1">
    <citation type="journal article" date="2014" name="Nucleic Acids Res.">
        <title>The evolutionary dynamics of variant antigen genes in Babesia reveal a history of genomic innovation underlying host-parasite interaction.</title>
        <authorList>
            <person name="Jackson A.P."/>
            <person name="Otto T.D."/>
            <person name="Darby A."/>
            <person name="Ramaprasad A."/>
            <person name="Xia D."/>
            <person name="Echaide I.E."/>
            <person name="Farber M."/>
            <person name="Gahlot S."/>
            <person name="Gamble J."/>
            <person name="Gupta D."/>
            <person name="Gupta Y."/>
            <person name="Jackson L."/>
            <person name="Malandrin L."/>
            <person name="Malas T.B."/>
            <person name="Moussa E."/>
            <person name="Nair M."/>
            <person name="Reid A.J."/>
            <person name="Sanders M."/>
            <person name="Sharma J."/>
            <person name="Tracey A."/>
            <person name="Quail M.A."/>
            <person name="Weir W."/>
            <person name="Wastling J.M."/>
            <person name="Hall N."/>
            <person name="Willadsen P."/>
            <person name="Lingelbach K."/>
            <person name="Shiels B."/>
            <person name="Tait A."/>
            <person name="Berriman M."/>
            <person name="Allred D.R."/>
            <person name="Pain A."/>
        </authorList>
    </citation>
    <scope>NUCLEOTIDE SEQUENCE [LARGE SCALE GENOMIC DNA]</scope>
    <source>
        <strain evidence="2">Bond</strain>
    </source>
</reference>
<protein>
    <submittedName>
        <fullName evidence="1">Uncharacterized protein</fullName>
    </submittedName>
</protein>
<dbReference type="Proteomes" id="UP000033188">
    <property type="component" value="Chromosome 3"/>
</dbReference>
<dbReference type="OrthoDB" id="627829at2759"/>
<keyword evidence="2" id="KW-1185">Reference proteome</keyword>
<organism evidence="1 2">
    <name type="scientific">Babesia bigemina</name>
    <dbReference type="NCBI Taxonomy" id="5866"/>
    <lineage>
        <taxon>Eukaryota</taxon>
        <taxon>Sar</taxon>
        <taxon>Alveolata</taxon>
        <taxon>Apicomplexa</taxon>
        <taxon>Aconoidasida</taxon>
        <taxon>Piroplasmida</taxon>
        <taxon>Babesiidae</taxon>
        <taxon>Babesia</taxon>
    </lineage>
</organism>
<sequence length="332" mass="36584">MVYYSLTEAPHNLKEGIDWLIALKGTDAESNIAALGAAVYDFLADKPVGFTKVPVLEEVKQITKEFMEQEQLKDLWPARELLWRFDNSANKHSSYLGRNFIVDESDHANIITAHGVETKDIAQDLTEVVDGCEKFLTQIKSTDLYVSAYNSEATWEASCSENPEDCAAVFVGIAPMLYAGLRSLRSANNTGALEYIGIKKETNLETILDAMGYEESDLQSDVDRSYILKALRSVNLRMLSTLFNLSGFWAFYGLYNKLPVAGLSVKTSGHGKARASVIAGEDKYEIPFVDVDMGSNSKFAKKPAKTDNALGSDNIYYSGVPTVADLGHAIPF</sequence>
<dbReference type="RefSeq" id="XP_012768455.1">
    <property type="nucleotide sequence ID" value="XM_012913001.1"/>
</dbReference>
<dbReference type="VEuPathDB" id="PiroplasmaDB:BBBOND_0301730"/>
<dbReference type="GeneID" id="24564810"/>
<proteinExistence type="predicted"/>